<dbReference type="RefSeq" id="XP_062640674.1">
    <property type="nucleotide sequence ID" value="XM_062779205.1"/>
</dbReference>
<dbReference type="EMBL" id="MU853556">
    <property type="protein sequence ID" value="KAK4147303.1"/>
    <property type="molecule type" value="Genomic_DNA"/>
</dbReference>
<evidence type="ECO:0000313" key="2">
    <source>
        <dbReference type="Proteomes" id="UP001302676"/>
    </source>
</evidence>
<dbReference type="Proteomes" id="UP001302676">
    <property type="component" value="Unassembled WGS sequence"/>
</dbReference>
<dbReference type="Gene3D" id="3.30.460.40">
    <property type="match status" value="1"/>
</dbReference>
<accession>A0AAN6V9H1</accession>
<gene>
    <name evidence="1" type="ORF">C8A04DRAFT_24546</name>
</gene>
<sequence>MFRRQQHPVFSNARHRPSGRTFNGSAAVHLPPAPHTYTVTELNFLDEASHQHVTQQHLFYALEHVVEVLQHHGITYGVMGGMSLVLLGNEHRITRDVDIGVDVGVPDMLNAFSRDHRVYRPSPTAATTSHVARIFVLVGGTHREPVRRLPVEVDLIRPGHPSMPRSLEAETEVITGRTALGPRRWNTLSLRYLFLSKLRVFHCLERDQDFRDLVWLCYRFPDDIGGFSPQLDENLRRTFFEAYKRTRPPKQKLGFIYGRVRDLGGGL</sequence>
<dbReference type="SUPFAM" id="SSF81301">
    <property type="entry name" value="Nucleotidyltransferase"/>
    <property type="match status" value="1"/>
</dbReference>
<dbReference type="InterPro" id="IPR043519">
    <property type="entry name" value="NT_sf"/>
</dbReference>
<keyword evidence="2" id="KW-1185">Reference proteome</keyword>
<evidence type="ECO:0000313" key="1">
    <source>
        <dbReference type="EMBL" id="KAK4147303.1"/>
    </source>
</evidence>
<dbReference type="InterPro" id="IPR014942">
    <property type="entry name" value="AbiEii"/>
</dbReference>
<reference evidence="1" key="2">
    <citation type="submission" date="2023-05" db="EMBL/GenBank/DDBJ databases">
        <authorList>
            <consortium name="Lawrence Berkeley National Laboratory"/>
            <person name="Steindorff A."/>
            <person name="Hensen N."/>
            <person name="Bonometti L."/>
            <person name="Westerberg I."/>
            <person name="Brannstrom I.O."/>
            <person name="Guillou S."/>
            <person name="Cros-Aarteil S."/>
            <person name="Calhoun S."/>
            <person name="Haridas S."/>
            <person name="Kuo A."/>
            <person name="Mondo S."/>
            <person name="Pangilinan J."/>
            <person name="Riley R."/>
            <person name="Labutti K."/>
            <person name="Andreopoulos B."/>
            <person name="Lipzen A."/>
            <person name="Chen C."/>
            <person name="Yanf M."/>
            <person name="Daum C."/>
            <person name="Ng V."/>
            <person name="Clum A."/>
            <person name="Ohm R."/>
            <person name="Martin F."/>
            <person name="Silar P."/>
            <person name="Natvig D."/>
            <person name="Lalanne C."/>
            <person name="Gautier V."/>
            <person name="Ament-Velasquez S.L."/>
            <person name="Kruys A."/>
            <person name="Hutchinson M.I."/>
            <person name="Powell A.J."/>
            <person name="Barry K."/>
            <person name="Miller A.N."/>
            <person name="Grigoriev I.V."/>
            <person name="Debuchy R."/>
            <person name="Gladieux P."/>
            <person name="Thoren M.H."/>
            <person name="Johannesson H."/>
        </authorList>
    </citation>
    <scope>NUCLEOTIDE SEQUENCE</scope>
    <source>
        <strain evidence="1">CBS 141.50</strain>
    </source>
</reference>
<proteinExistence type="predicted"/>
<protein>
    <submittedName>
        <fullName evidence="1">Uncharacterized protein</fullName>
    </submittedName>
</protein>
<dbReference type="Pfam" id="PF08843">
    <property type="entry name" value="AbiEii"/>
    <property type="match status" value="1"/>
</dbReference>
<comment type="caution">
    <text evidence="1">The sequence shown here is derived from an EMBL/GenBank/DDBJ whole genome shotgun (WGS) entry which is preliminary data.</text>
</comment>
<reference evidence="1" key="1">
    <citation type="journal article" date="2023" name="Mol. Phylogenet. Evol.">
        <title>Genome-scale phylogeny and comparative genomics of the fungal order Sordariales.</title>
        <authorList>
            <person name="Hensen N."/>
            <person name="Bonometti L."/>
            <person name="Westerberg I."/>
            <person name="Brannstrom I.O."/>
            <person name="Guillou S."/>
            <person name="Cros-Aarteil S."/>
            <person name="Calhoun S."/>
            <person name="Haridas S."/>
            <person name="Kuo A."/>
            <person name="Mondo S."/>
            <person name="Pangilinan J."/>
            <person name="Riley R."/>
            <person name="LaButti K."/>
            <person name="Andreopoulos B."/>
            <person name="Lipzen A."/>
            <person name="Chen C."/>
            <person name="Yan M."/>
            <person name="Daum C."/>
            <person name="Ng V."/>
            <person name="Clum A."/>
            <person name="Steindorff A."/>
            <person name="Ohm R.A."/>
            <person name="Martin F."/>
            <person name="Silar P."/>
            <person name="Natvig D.O."/>
            <person name="Lalanne C."/>
            <person name="Gautier V."/>
            <person name="Ament-Velasquez S.L."/>
            <person name="Kruys A."/>
            <person name="Hutchinson M.I."/>
            <person name="Powell A.J."/>
            <person name="Barry K."/>
            <person name="Miller A.N."/>
            <person name="Grigoriev I.V."/>
            <person name="Debuchy R."/>
            <person name="Gladieux P."/>
            <person name="Hiltunen Thoren M."/>
            <person name="Johannesson H."/>
        </authorList>
    </citation>
    <scope>NUCLEOTIDE SEQUENCE</scope>
    <source>
        <strain evidence="1">CBS 141.50</strain>
    </source>
</reference>
<organism evidence="1 2">
    <name type="scientific">Dichotomopilus funicola</name>
    <dbReference type="NCBI Taxonomy" id="1934379"/>
    <lineage>
        <taxon>Eukaryota</taxon>
        <taxon>Fungi</taxon>
        <taxon>Dikarya</taxon>
        <taxon>Ascomycota</taxon>
        <taxon>Pezizomycotina</taxon>
        <taxon>Sordariomycetes</taxon>
        <taxon>Sordariomycetidae</taxon>
        <taxon>Sordariales</taxon>
        <taxon>Chaetomiaceae</taxon>
        <taxon>Dichotomopilus</taxon>
    </lineage>
</organism>
<dbReference type="AlphaFoldDB" id="A0AAN6V9H1"/>
<dbReference type="GeneID" id="87815818"/>
<name>A0AAN6V9H1_9PEZI</name>